<dbReference type="Proteomes" id="UP000256690">
    <property type="component" value="Unassembled WGS sequence"/>
</dbReference>
<organism evidence="2 3">
    <name type="scientific">Aspergillus mulundensis</name>
    <dbReference type="NCBI Taxonomy" id="1810919"/>
    <lineage>
        <taxon>Eukaryota</taxon>
        <taxon>Fungi</taxon>
        <taxon>Dikarya</taxon>
        <taxon>Ascomycota</taxon>
        <taxon>Pezizomycotina</taxon>
        <taxon>Eurotiomycetes</taxon>
        <taxon>Eurotiomycetidae</taxon>
        <taxon>Eurotiales</taxon>
        <taxon>Aspergillaceae</taxon>
        <taxon>Aspergillus</taxon>
        <taxon>Aspergillus subgen. Nidulantes</taxon>
    </lineage>
</organism>
<gene>
    <name evidence="2" type="ORF">DSM5745_06268</name>
</gene>
<dbReference type="RefSeq" id="XP_026602588.1">
    <property type="nucleotide sequence ID" value="XM_026748284.1"/>
</dbReference>
<dbReference type="PANTHER" id="PTHR21521">
    <property type="entry name" value="AMUN, ISOFORM A"/>
    <property type="match status" value="1"/>
</dbReference>
<dbReference type="EMBL" id="PVWQ01000007">
    <property type="protein sequence ID" value="RDW76276.1"/>
    <property type="molecule type" value="Genomic_DNA"/>
</dbReference>
<dbReference type="STRING" id="1810919.A0A3D8RQR1"/>
<feature type="region of interest" description="Disordered" evidence="1">
    <location>
        <begin position="293"/>
        <end position="325"/>
    </location>
</feature>
<name>A0A3D8RQR1_9EURO</name>
<protein>
    <submittedName>
        <fullName evidence="2">Uncharacterized protein</fullName>
    </submittedName>
</protein>
<keyword evidence="3" id="KW-1185">Reference proteome</keyword>
<dbReference type="GeneID" id="38116638"/>
<dbReference type="OrthoDB" id="8249012at2759"/>
<evidence type="ECO:0000313" key="3">
    <source>
        <dbReference type="Proteomes" id="UP000256690"/>
    </source>
</evidence>
<proteinExistence type="predicted"/>
<evidence type="ECO:0000256" key="1">
    <source>
        <dbReference type="SAM" id="MobiDB-lite"/>
    </source>
</evidence>
<accession>A0A3D8RQR1</accession>
<comment type="caution">
    <text evidence="2">The sequence shown here is derived from an EMBL/GenBank/DDBJ whole genome shotgun (WGS) entry which is preliminary data.</text>
</comment>
<sequence length="325" mass="36028">MDLDFDPATITLATFNTLLGAFETTVRQIARTKALLKSKSKLKSASNVKKMMKQTGKRAALSAKDAEEAQYEHAEDLDLVDAQVRDFLELDEWRYKALPDVVEKRRGGKDEGEGEGYLSKDELIRLTEWKLKHGVYRPTLLGMVRQNQDKTVSRATASAFSSLSSLAGSIETVETALSTLTTPLRGVGPATASLILSTASKDVPFYSDDVFLWLCVGVYPFHSSSTKTSKEVKPNGELNAKYNVAEYRRLWEGVQGLRERLNEGVEKGKEVSCSDVERVALVVRRFGQSGLGILQDDEAGEQDDEKEDPKESGGSGDGRRKRRRI</sequence>
<feature type="compositionally biased region" description="Acidic residues" evidence="1">
    <location>
        <begin position="295"/>
        <end position="306"/>
    </location>
</feature>
<dbReference type="PANTHER" id="PTHR21521:SF0">
    <property type="entry name" value="AMUN, ISOFORM A"/>
    <property type="match status" value="1"/>
</dbReference>
<dbReference type="AlphaFoldDB" id="A0A3D8RQR1"/>
<evidence type="ECO:0000313" key="2">
    <source>
        <dbReference type="EMBL" id="RDW76276.1"/>
    </source>
</evidence>
<reference evidence="2 3" key="1">
    <citation type="journal article" date="2018" name="IMA Fungus">
        <title>IMA Genome-F 9: Draft genome sequence of Annulohypoxylon stygium, Aspergillus mulundensis, Berkeleyomyces basicola (syn. Thielaviopsis basicola), Ceratocystis smalleyi, two Cercospora beticola strains, Coleophoma cylindrospora, Fusarium fracticaudum, Phialophora cf. hyalina, and Morchella septimelata.</title>
        <authorList>
            <person name="Wingfield B.D."/>
            <person name="Bills G.F."/>
            <person name="Dong Y."/>
            <person name="Huang W."/>
            <person name="Nel W.J."/>
            <person name="Swalarsk-Parry B.S."/>
            <person name="Vaghefi N."/>
            <person name="Wilken P.M."/>
            <person name="An Z."/>
            <person name="de Beer Z.W."/>
            <person name="De Vos L."/>
            <person name="Chen L."/>
            <person name="Duong T.A."/>
            <person name="Gao Y."/>
            <person name="Hammerbacher A."/>
            <person name="Kikkert J.R."/>
            <person name="Li Y."/>
            <person name="Li H."/>
            <person name="Li K."/>
            <person name="Li Q."/>
            <person name="Liu X."/>
            <person name="Ma X."/>
            <person name="Naidoo K."/>
            <person name="Pethybridge S.J."/>
            <person name="Sun J."/>
            <person name="Steenkamp E.T."/>
            <person name="van der Nest M.A."/>
            <person name="van Wyk S."/>
            <person name="Wingfield M.J."/>
            <person name="Xiong C."/>
            <person name="Yue Q."/>
            <person name="Zhang X."/>
        </authorList>
    </citation>
    <scope>NUCLEOTIDE SEQUENCE [LARGE SCALE GENOMIC DNA]</scope>
    <source>
        <strain evidence="2 3">DSM 5745</strain>
    </source>
</reference>